<feature type="transmembrane region" description="Helical" evidence="6">
    <location>
        <begin position="370"/>
        <end position="394"/>
    </location>
</feature>
<dbReference type="SUPFAM" id="SSF47473">
    <property type="entry name" value="EF-hand"/>
    <property type="match status" value="1"/>
</dbReference>
<feature type="domain" description="Ion transport" evidence="7">
    <location>
        <begin position="226"/>
        <end position="475"/>
    </location>
</feature>
<dbReference type="Gene3D" id="1.10.287.70">
    <property type="match status" value="1"/>
</dbReference>
<feature type="compositionally biased region" description="Low complexity" evidence="5">
    <location>
        <begin position="97"/>
        <end position="111"/>
    </location>
</feature>
<dbReference type="GO" id="GO:0001518">
    <property type="term" value="C:voltage-gated sodium channel complex"/>
    <property type="evidence" value="ECO:0007669"/>
    <property type="project" value="TreeGrafter"/>
</dbReference>
<dbReference type="CDD" id="cd00051">
    <property type="entry name" value="EFh"/>
    <property type="match status" value="1"/>
</dbReference>
<dbReference type="InterPro" id="IPR005821">
    <property type="entry name" value="Ion_trans_dom"/>
</dbReference>
<reference evidence="8" key="1">
    <citation type="submission" date="2023-08" db="EMBL/GenBank/DDBJ databases">
        <authorList>
            <person name="Chen Y."/>
            <person name="Shah S."/>
            <person name="Dougan E. K."/>
            <person name="Thang M."/>
            <person name="Chan C."/>
        </authorList>
    </citation>
    <scope>NUCLEOTIDE SEQUENCE</scope>
</reference>
<dbReference type="Gene3D" id="1.10.238.10">
    <property type="entry name" value="EF-hand"/>
    <property type="match status" value="1"/>
</dbReference>
<dbReference type="GO" id="GO:0005509">
    <property type="term" value="F:calcium ion binding"/>
    <property type="evidence" value="ECO:0007669"/>
    <property type="project" value="InterPro"/>
</dbReference>
<feature type="region of interest" description="Disordered" evidence="5">
    <location>
        <begin position="53"/>
        <end position="189"/>
    </location>
</feature>
<proteinExistence type="predicted"/>
<feature type="transmembrane region" description="Helical" evidence="6">
    <location>
        <begin position="226"/>
        <end position="244"/>
    </location>
</feature>
<evidence type="ECO:0000313" key="8">
    <source>
        <dbReference type="EMBL" id="CAJ1381714.1"/>
    </source>
</evidence>
<dbReference type="SUPFAM" id="SSF81324">
    <property type="entry name" value="Voltage-gated potassium channels"/>
    <property type="match status" value="1"/>
</dbReference>
<organism evidence="8 9">
    <name type="scientific">Effrenium voratum</name>
    <dbReference type="NCBI Taxonomy" id="2562239"/>
    <lineage>
        <taxon>Eukaryota</taxon>
        <taxon>Sar</taxon>
        <taxon>Alveolata</taxon>
        <taxon>Dinophyceae</taxon>
        <taxon>Suessiales</taxon>
        <taxon>Symbiodiniaceae</taxon>
        <taxon>Effrenium</taxon>
    </lineage>
</organism>
<dbReference type="InterPro" id="IPR002048">
    <property type="entry name" value="EF_hand_dom"/>
</dbReference>
<evidence type="ECO:0000256" key="4">
    <source>
        <dbReference type="ARBA" id="ARBA00023136"/>
    </source>
</evidence>
<evidence type="ECO:0000256" key="5">
    <source>
        <dbReference type="SAM" id="MobiDB-lite"/>
    </source>
</evidence>
<dbReference type="Proteomes" id="UP001178507">
    <property type="component" value="Unassembled WGS sequence"/>
</dbReference>
<evidence type="ECO:0000256" key="1">
    <source>
        <dbReference type="ARBA" id="ARBA00004141"/>
    </source>
</evidence>
<comment type="caution">
    <text evidence="8">The sequence shown here is derived from an EMBL/GenBank/DDBJ whole genome shotgun (WGS) entry which is preliminary data.</text>
</comment>
<dbReference type="Pfam" id="PF00520">
    <property type="entry name" value="Ion_trans"/>
    <property type="match status" value="1"/>
</dbReference>
<dbReference type="EMBL" id="CAUJNA010000835">
    <property type="protein sequence ID" value="CAJ1381714.1"/>
    <property type="molecule type" value="Genomic_DNA"/>
</dbReference>
<feature type="transmembrane region" description="Helical" evidence="6">
    <location>
        <begin position="449"/>
        <end position="476"/>
    </location>
</feature>
<keyword evidence="4 6" id="KW-0472">Membrane</keyword>
<protein>
    <recommendedName>
        <fullName evidence="7">Ion transport domain-containing protein</fullName>
    </recommendedName>
</protein>
<accession>A0AA36I615</accession>
<dbReference type="InterPro" id="IPR027359">
    <property type="entry name" value="Volt_channel_dom_sf"/>
</dbReference>
<dbReference type="PANTHER" id="PTHR10037:SF62">
    <property type="entry name" value="SODIUM CHANNEL PROTEIN 60E"/>
    <property type="match status" value="1"/>
</dbReference>
<keyword evidence="9" id="KW-1185">Reference proteome</keyword>
<dbReference type="GO" id="GO:0005248">
    <property type="term" value="F:voltage-gated sodium channel activity"/>
    <property type="evidence" value="ECO:0007669"/>
    <property type="project" value="TreeGrafter"/>
</dbReference>
<comment type="subcellular location">
    <subcellularLocation>
        <location evidence="1">Membrane</location>
        <topology evidence="1">Multi-pass membrane protein</topology>
    </subcellularLocation>
</comment>
<feature type="transmembrane region" description="Helical" evidence="6">
    <location>
        <begin position="277"/>
        <end position="293"/>
    </location>
</feature>
<feature type="transmembrane region" description="Helical" evidence="6">
    <location>
        <begin position="414"/>
        <end position="437"/>
    </location>
</feature>
<dbReference type="InterPro" id="IPR043203">
    <property type="entry name" value="VGCC_Ca_Na"/>
</dbReference>
<dbReference type="AlphaFoldDB" id="A0AA36I615"/>
<gene>
    <name evidence="8" type="ORF">EVOR1521_LOCUS9310</name>
</gene>
<keyword evidence="3 6" id="KW-1133">Transmembrane helix</keyword>
<dbReference type="InterPro" id="IPR011992">
    <property type="entry name" value="EF-hand-dom_pair"/>
</dbReference>
<keyword evidence="2 6" id="KW-0812">Transmembrane</keyword>
<evidence type="ECO:0000256" key="2">
    <source>
        <dbReference type="ARBA" id="ARBA00022692"/>
    </source>
</evidence>
<sequence length="662" mass="73767">MPQLVEGSMEVVLDLVGQEQARLFHLADQHRTAMKETMRSSYVRIQQSLHNLQKGTGEFHSRSSSRSKFQPSLAAIPSPAQPFEVSGEANHFESHPAFRSKPASPSAPASPTTGPFGRLSITSRTSRQTASDPASPITNSGSDIGSEDEGHVPNFIDQLASGEWPGKDTADANAESEADANDNSNCVSEAPVAGAPTLKHTAFDKFLTKTQQFEDFMDWRQRIQTYMDYLAGALVLLNSVFMMLELELQGYANGSLFGHDGGPDAKSVEEWFETLDSIFVFLFLAEWIARVGIEQWRFVKDFANWFDSFLVFVGVTDFLMRVLAQDGGGASRSIVVLRLMRALKSLRAIRMVRSLRFFQGLRVLVRACQCFLPSLCWAMVLLGIFMAMGALLMGNMLLDFVKDTSQELTDREWIWWRYGTAFRAMYTLFEITFAGNWPTNARPVLEKVSGYFVLFFVPYIAVVVFAIIRVISAIFLKDTLDAAANDAEQLVGDRLRLKAEYVKKLEGIFRAIDETGNGIISEERLSSILSNPKVAAYFQTLDLDVHESAALFHLLDNGDGEVTLDEFIDGIMRCKGHARAIDQVAMHVELKQLDVKVTKLLKKVLKATKAPRKESSEVKERNACRQCTALKVFRTAYSHATSEVGAPSHNPSVSRTVSKDHH</sequence>
<feature type="region of interest" description="Disordered" evidence="5">
    <location>
        <begin position="641"/>
        <end position="662"/>
    </location>
</feature>
<evidence type="ECO:0000313" key="9">
    <source>
        <dbReference type="Proteomes" id="UP001178507"/>
    </source>
</evidence>
<evidence type="ECO:0000259" key="7">
    <source>
        <dbReference type="Pfam" id="PF00520"/>
    </source>
</evidence>
<dbReference type="Gene3D" id="1.20.120.350">
    <property type="entry name" value="Voltage-gated potassium channels. Chain C"/>
    <property type="match status" value="1"/>
</dbReference>
<dbReference type="PANTHER" id="PTHR10037">
    <property type="entry name" value="VOLTAGE-GATED CATION CHANNEL CALCIUM AND SODIUM"/>
    <property type="match status" value="1"/>
</dbReference>
<evidence type="ECO:0000256" key="6">
    <source>
        <dbReference type="SAM" id="Phobius"/>
    </source>
</evidence>
<name>A0AA36I615_9DINO</name>
<evidence type="ECO:0000256" key="3">
    <source>
        <dbReference type="ARBA" id="ARBA00022989"/>
    </source>
</evidence>
<feature type="compositionally biased region" description="Polar residues" evidence="5">
    <location>
        <begin position="120"/>
        <end position="143"/>
    </location>
</feature>